<keyword evidence="4" id="KW-1185">Reference proteome</keyword>
<feature type="compositionally biased region" description="Basic and acidic residues" evidence="1">
    <location>
        <begin position="119"/>
        <end position="132"/>
    </location>
</feature>
<proteinExistence type="predicted"/>
<reference evidence="3 4" key="1">
    <citation type="submission" date="2018-10" db="EMBL/GenBank/DDBJ databases">
        <title>Kocuria sp. M5W7-7, whole genome shotgun sequence.</title>
        <authorList>
            <person name="Tuo L."/>
        </authorList>
    </citation>
    <scope>NUCLEOTIDE SEQUENCE [LARGE SCALE GENOMIC DNA]</scope>
    <source>
        <strain evidence="3 4">M5W7-7</strain>
    </source>
</reference>
<evidence type="ECO:0000313" key="3">
    <source>
        <dbReference type="EMBL" id="ROZ64002.1"/>
    </source>
</evidence>
<evidence type="ECO:0000313" key="4">
    <source>
        <dbReference type="Proteomes" id="UP000270616"/>
    </source>
</evidence>
<dbReference type="AlphaFoldDB" id="A0A3N3ZUH7"/>
<protein>
    <submittedName>
        <fullName evidence="3">DUF3040 domain-containing protein</fullName>
    </submittedName>
</protein>
<dbReference type="InterPro" id="IPR021401">
    <property type="entry name" value="DUF3040"/>
</dbReference>
<evidence type="ECO:0000256" key="2">
    <source>
        <dbReference type="SAM" id="Phobius"/>
    </source>
</evidence>
<sequence>MALSEREQQLLAQLEQQLNADDPQFASHMDARPVRPTFSTRAVVLGVVLGVVGLAVVLGGVMLKSVLIGVAGFLIMSLGVYWASTRGSGKPRGEVRGNPAPDAGPAPKAAKPSSNFMRNLEDRWDERRSSGP</sequence>
<feature type="region of interest" description="Disordered" evidence="1">
    <location>
        <begin position="87"/>
        <end position="132"/>
    </location>
</feature>
<name>A0A3N3ZUH7_9MICC</name>
<dbReference type="RefSeq" id="WP_123824582.1">
    <property type="nucleotide sequence ID" value="NZ_RKMF01000004.1"/>
</dbReference>
<dbReference type="Proteomes" id="UP000270616">
    <property type="component" value="Unassembled WGS sequence"/>
</dbReference>
<gene>
    <name evidence="3" type="ORF">EDL96_04255</name>
</gene>
<feature type="transmembrane region" description="Helical" evidence="2">
    <location>
        <begin position="42"/>
        <end position="60"/>
    </location>
</feature>
<feature type="transmembrane region" description="Helical" evidence="2">
    <location>
        <begin position="66"/>
        <end position="83"/>
    </location>
</feature>
<comment type="caution">
    <text evidence="3">The sequence shown here is derived from an EMBL/GenBank/DDBJ whole genome shotgun (WGS) entry which is preliminary data.</text>
</comment>
<accession>A0A3N3ZUH7</accession>
<dbReference type="EMBL" id="RKMF01000004">
    <property type="protein sequence ID" value="ROZ64002.1"/>
    <property type="molecule type" value="Genomic_DNA"/>
</dbReference>
<dbReference type="Pfam" id="PF11239">
    <property type="entry name" value="DUF3040"/>
    <property type="match status" value="1"/>
</dbReference>
<keyword evidence="2" id="KW-0812">Transmembrane</keyword>
<evidence type="ECO:0000256" key="1">
    <source>
        <dbReference type="SAM" id="MobiDB-lite"/>
    </source>
</evidence>
<keyword evidence="2" id="KW-0472">Membrane</keyword>
<keyword evidence="2" id="KW-1133">Transmembrane helix</keyword>
<dbReference type="OrthoDB" id="4807686at2"/>
<organism evidence="3 4">
    <name type="scientific">Kocuria soli</name>
    <dbReference type="NCBI Taxonomy" id="2485125"/>
    <lineage>
        <taxon>Bacteria</taxon>
        <taxon>Bacillati</taxon>
        <taxon>Actinomycetota</taxon>
        <taxon>Actinomycetes</taxon>
        <taxon>Micrococcales</taxon>
        <taxon>Micrococcaceae</taxon>
        <taxon>Kocuria</taxon>
    </lineage>
</organism>
<feature type="compositionally biased region" description="Low complexity" evidence="1">
    <location>
        <begin position="97"/>
        <end position="115"/>
    </location>
</feature>